<feature type="compositionally biased region" description="Low complexity" evidence="2">
    <location>
        <begin position="102"/>
        <end position="121"/>
    </location>
</feature>
<feature type="chain" id="PRO_5045032672" description="DUF5067 domain-containing protein" evidence="3">
    <location>
        <begin position="20"/>
        <end position="264"/>
    </location>
</feature>
<keyword evidence="1 3" id="KW-0732">Signal</keyword>
<dbReference type="EMBL" id="JAWJBA010000001">
    <property type="protein sequence ID" value="MDV2683786.1"/>
    <property type="molecule type" value="Genomic_DNA"/>
</dbReference>
<organism evidence="5 6">
    <name type="scientific">Alkalihalophilus lindianensis</name>
    <dbReference type="NCBI Taxonomy" id="1630542"/>
    <lineage>
        <taxon>Bacteria</taxon>
        <taxon>Bacillati</taxon>
        <taxon>Bacillota</taxon>
        <taxon>Bacilli</taxon>
        <taxon>Bacillales</taxon>
        <taxon>Bacillaceae</taxon>
        <taxon>Alkalihalophilus</taxon>
    </lineage>
</organism>
<feature type="signal peptide" evidence="3">
    <location>
        <begin position="1"/>
        <end position="19"/>
    </location>
</feature>
<name>A0ABU3X890_9BACI</name>
<protein>
    <recommendedName>
        <fullName evidence="7">DUF5067 domain-containing protein</fullName>
    </recommendedName>
</protein>
<gene>
    <name evidence="4" type="ORF">RYX56_05275</name>
    <name evidence="5" type="ORF">RYX56_05615</name>
</gene>
<dbReference type="RefSeq" id="WP_317121081.1">
    <property type="nucleotide sequence ID" value="NZ_JAWJBA010000001.1"/>
</dbReference>
<dbReference type="Proteomes" id="UP001287282">
    <property type="component" value="Unassembled WGS sequence"/>
</dbReference>
<keyword evidence="6" id="KW-1185">Reference proteome</keyword>
<evidence type="ECO:0000256" key="3">
    <source>
        <dbReference type="SAM" id="SignalP"/>
    </source>
</evidence>
<dbReference type="InterPro" id="IPR037873">
    <property type="entry name" value="BamE-like"/>
</dbReference>
<sequence>MKKLLGLSLALTFVLSACGNNNYLEASKTDSAEFSNEQYEQLENGMSAKAIYQLVGGQPHYSHESDTGEITAEYLKEDQTKVLLKFNNDELTSFTEFGTAVSTSSSSNTNNSDTSSAPSVSSTSLEVITESIIKELIGNQALNTDKPRVESINSIEDVIAGEDNYILTLELNANEHRTAARTKDDMLLNSKEILPPIFEEEGISEVQLNWILPLTEASGNQIDKTVMTIALRSENAENINWETFNIYDFESAADRYYEDNALNN</sequence>
<feature type="region of interest" description="Disordered" evidence="2">
    <location>
        <begin position="100"/>
        <end position="121"/>
    </location>
</feature>
<evidence type="ECO:0000313" key="6">
    <source>
        <dbReference type="Proteomes" id="UP001287282"/>
    </source>
</evidence>
<evidence type="ECO:0000313" key="4">
    <source>
        <dbReference type="EMBL" id="MDV2683786.1"/>
    </source>
</evidence>
<dbReference type="Gene3D" id="3.30.1450.10">
    <property type="match status" value="1"/>
</dbReference>
<dbReference type="EMBL" id="JAWJBA010000001">
    <property type="protein sequence ID" value="MDV2683852.1"/>
    <property type="molecule type" value="Genomic_DNA"/>
</dbReference>
<reference evidence="5 6" key="1">
    <citation type="submission" date="2023-10" db="EMBL/GenBank/DDBJ databases">
        <title>Screening of Alkalihalobacillus lindianensis BZ-TG-R113 and Its Alleviation of Salt Stress on Rapeseed Growth.</title>
        <authorList>
            <person name="Zhao B."/>
            <person name="Guo T."/>
        </authorList>
    </citation>
    <scope>NUCLEOTIDE SEQUENCE [LARGE SCALE GENOMIC DNA]</scope>
    <source>
        <strain evidence="5 6">BZ-TG-R113</strain>
    </source>
</reference>
<comment type="caution">
    <text evidence="5">The sequence shown here is derived from an EMBL/GenBank/DDBJ whole genome shotgun (WGS) entry which is preliminary data.</text>
</comment>
<evidence type="ECO:0000313" key="5">
    <source>
        <dbReference type="EMBL" id="MDV2683852.1"/>
    </source>
</evidence>
<dbReference type="PROSITE" id="PS51257">
    <property type="entry name" value="PROKAR_LIPOPROTEIN"/>
    <property type="match status" value="1"/>
</dbReference>
<evidence type="ECO:0000256" key="1">
    <source>
        <dbReference type="ARBA" id="ARBA00022729"/>
    </source>
</evidence>
<evidence type="ECO:0000256" key="2">
    <source>
        <dbReference type="SAM" id="MobiDB-lite"/>
    </source>
</evidence>
<evidence type="ECO:0008006" key="7">
    <source>
        <dbReference type="Google" id="ProtNLM"/>
    </source>
</evidence>
<proteinExistence type="predicted"/>
<accession>A0ABU3X890</accession>